<feature type="compositionally biased region" description="Low complexity" evidence="1">
    <location>
        <begin position="85"/>
        <end position="109"/>
    </location>
</feature>
<name>A0A9D1DPD6_9FIRM</name>
<dbReference type="EMBL" id="DVHF01000036">
    <property type="protein sequence ID" value="HIR56609.1"/>
    <property type="molecule type" value="Genomic_DNA"/>
</dbReference>
<protein>
    <submittedName>
        <fullName evidence="3">5-bromo-4-chloroindolyl phosphate hydrolysis family protein</fullName>
    </submittedName>
</protein>
<proteinExistence type="predicted"/>
<feature type="region of interest" description="Disordered" evidence="1">
    <location>
        <begin position="54"/>
        <end position="109"/>
    </location>
</feature>
<gene>
    <name evidence="3" type="ORF">IAA54_02990</name>
</gene>
<keyword evidence="2" id="KW-1133">Transmembrane helix</keyword>
<accession>A0A9D1DPD6</accession>
<keyword evidence="2" id="KW-0472">Membrane</keyword>
<evidence type="ECO:0000256" key="1">
    <source>
        <dbReference type="SAM" id="MobiDB-lite"/>
    </source>
</evidence>
<dbReference type="Pfam" id="PF10112">
    <property type="entry name" value="Halogen_Hydrol"/>
    <property type="match status" value="1"/>
</dbReference>
<sequence length="409" mass="46085">MNDKDFGNLGHELYNLKKELEQTTRNIISSRNPSELRRTLNNTVWNVVDTVKKSAQAQTPPHQPGANPPGPAPGGNGIPTPPPRQQQNRTYSYQSAYQPPQRPQPSSSRLPVPGFFAPIGLLVLGGVMFFLSLIALLVAALFSAGAAALIGCLIPALAGGILIGTAIRKFSFRSRVQKYNRAIGTASFVSIKQLADSVSKPQELTLKDCRRLCREMSSLHLDEEETCLILDRETYQFYLEAQNSQRRREAEEEKRRQEAERDPKRAQLYETLKEGNQYLRKIREVNHALPGEEISRKLSRLELVTEKIFLQVEQQPECLPDIRRFMNYYLPTTLKLVTAYQKFEEQPVQGSNIIEAKKEILDALDTAGIAFENLLNKLFQDDAMDISTDISAMETILSQEGLLDNQPRS</sequence>
<feature type="transmembrane region" description="Helical" evidence="2">
    <location>
        <begin position="115"/>
        <end position="142"/>
    </location>
</feature>
<evidence type="ECO:0000313" key="3">
    <source>
        <dbReference type="EMBL" id="HIR56609.1"/>
    </source>
</evidence>
<evidence type="ECO:0000256" key="2">
    <source>
        <dbReference type="SAM" id="Phobius"/>
    </source>
</evidence>
<feature type="transmembrane region" description="Helical" evidence="2">
    <location>
        <begin position="148"/>
        <end position="167"/>
    </location>
</feature>
<dbReference type="AlphaFoldDB" id="A0A9D1DPD6"/>
<evidence type="ECO:0000313" key="4">
    <source>
        <dbReference type="Proteomes" id="UP000886785"/>
    </source>
</evidence>
<feature type="compositionally biased region" description="Pro residues" evidence="1">
    <location>
        <begin position="61"/>
        <end position="72"/>
    </location>
</feature>
<reference evidence="3" key="2">
    <citation type="journal article" date="2021" name="PeerJ">
        <title>Extensive microbial diversity within the chicken gut microbiome revealed by metagenomics and culture.</title>
        <authorList>
            <person name="Gilroy R."/>
            <person name="Ravi A."/>
            <person name="Getino M."/>
            <person name="Pursley I."/>
            <person name="Horton D.L."/>
            <person name="Alikhan N.F."/>
            <person name="Baker D."/>
            <person name="Gharbi K."/>
            <person name="Hall N."/>
            <person name="Watson M."/>
            <person name="Adriaenssens E.M."/>
            <person name="Foster-Nyarko E."/>
            <person name="Jarju S."/>
            <person name="Secka A."/>
            <person name="Antonio M."/>
            <person name="Oren A."/>
            <person name="Chaudhuri R.R."/>
            <person name="La Ragione R."/>
            <person name="Hildebrand F."/>
            <person name="Pallen M.J."/>
        </authorList>
    </citation>
    <scope>NUCLEOTIDE SEQUENCE</scope>
    <source>
        <strain evidence="3">ChiSjej1B19-7085</strain>
    </source>
</reference>
<organism evidence="3 4">
    <name type="scientific">Candidatus Gallacutalibacter pullicola</name>
    <dbReference type="NCBI Taxonomy" id="2840830"/>
    <lineage>
        <taxon>Bacteria</taxon>
        <taxon>Bacillati</taxon>
        <taxon>Bacillota</taxon>
        <taxon>Clostridia</taxon>
        <taxon>Eubacteriales</taxon>
        <taxon>Candidatus Gallacutalibacter</taxon>
    </lineage>
</organism>
<keyword evidence="2" id="KW-0812">Transmembrane</keyword>
<dbReference type="Proteomes" id="UP000886785">
    <property type="component" value="Unassembled WGS sequence"/>
</dbReference>
<reference evidence="3" key="1">
    <citation type="submission" date="2020-10" db="EMBL/GenBank/DDBJ databases">
        <authorList>
            <person name="Gilroy R."/>
        </authorList>
    </citation>
    <scope>NUCLEOTIDE SEQUENCE</scope>
    <source>
        <strain evidence="3">ChiSjej1B19-7085</strain>
    </source>
</reference>
<comment type="caution">
    <text evidence="3">The sequence shown here is derived from an EMBL/GenBank/DDBJ whole genome shotgun (WGS) entry which is preliminary data.</text>
</comment>
<dbReference type="InterPro" id="IPR018770">
    <property type="entry name" value="ChloroindolylP_hydrolase"/>
</dbReference>
<feature type="region of interest" description="Disordered" evidence="1">
    <location>
        <begin position="247"/>
        <end position="267"/>
    </location>
</feature>